<sequence>MREKNLDDETVAMIVEVLDGWSGRLSWEALIASVARRTGRLYTRQTLHRHERIRLAFTGRKKASSGQIEQRHEKCSPELQISSDRIARLEAENRRLAAENYNLLEQFARWAYNAHTRNLSVEFLNSALPGVDREQSGRPRSFESHAPNEAAKVTRIAVPRRVSKS</sequence>
<evidence type="ECO:0000256" key="1">
    <source>
        <dbReference type="SAM" id="Coils"/>
    </source>
</evidence>
<dbReference type="EMBL" id="JAURTK010000015">
    <property type="protein sequence ID" value="MDP9651068.1"/>
    <property type="molecule type" value="Genomic_DNA"/>
</dbReference>
<protein>
    <recommendedName>
        <fullName evidence="5">KfrA N-terminal DNA-binding domain-containing protein</fullName>
    </recommendedName>
</protein>
<accession>A0AB73IM20</accession>
<feature type="region of interest" description="Disordered" evidence="2">
    <location>
        <begin position="130"/>
        <end position="165"/>
    </location>
</feature>
<name>A0AB73IM20_9BURK</name>
<dbReference type="Proteomes" id="UP001229486">
    <property type="component" value="Unassembled WGS sequence"/>
</dbReference>
<reference evidence="3" key="1">
    <citation type="submission" date="2023-07" db="EMBL/GenBank/DDBJ databases">
        <title>Sorghum-associated microbial communities from plants grown in Nebraska, USA.</title>
        <authorList>
            <person name="Schachtman D."/>
        </authorList>
    </citation>
    <scope>NUCLEOTIDE SEQUENCE</scope>
    <source>
        <strain evidence="3">DS1061</strain>
    </source>
</reference>
<dbReference type="AlphaFoldDB" id="A0AB73IM20"/>
<feature type="coiled-coil region" evidence="1">
    <location>
        <begin position="79"/>
        <end position="106"/>
    </location>
</feature>
<keyword evidence="1" id="KW-0175">Coiled coil</keyword>
<feature type="compositionally biased region" description="Basic and acidic residues" evidence="2">
    <location>
        <begin position="131"/>
        <end position="143"/>
    </location>
</feature>
<evidence type="ECO:0000313" key="3">
    <source>
        <dbReference type="EMBL" id="MDP9651068.1"/>
    </source>
</evidence>
<evidence type="ECO:0000313" key="4">
    <source>
        <dbReference type="Proteomes" id="UP001229486"/>
    </source>
</evidence>
<proteinExistence type="predicted"/>
<evidence type="ECO:0008006" key="5">
    <source>
        <dbReference type="Google" id="ProtNLM"/>
    </source>
</evidence>
<gene>
    <name evidence="3" type="ORF">J2793_006543</name>
</gene>
<organism evidence="3 4">
    <name type="scientific">Paraburkholderia caledonica</name>
    <dbReference type="NCBI Taxonomy" id="134536"/>
    <lineage>
        <taxon>Bacteria</taxon>
        <taxon>Pseudomonadati</taxon>
        <taxon>Pseudomonadota</taxon>
        <taxon>Betaproteobacteria</taxon>
        <taxon>Burkholderiales</taxon>
        <taxon>Burkholderiaceae</taxon>
        <taxon>Paraburkholderia</taxon>
    </lineage>
</organism>
<comment type="caution">
    <text evidence="3">The sequence shown here is derived from an EMBL/GenBank/DDBJ whole genome shotgun (WGS) entry which is preliminary data.</text>
</comment>
<dbReference type="RefSeq" id="WP_392395782.1">
    <property type="nucleotide sequence ID" value="NZ_JAURTK010000015.1"/>
</dbReference>
<evidence type="ECO:0000256" key="2">
    <source>
        <dbReference type="SAM" id="MobiDB-lite"/>
    </source>
</evidence>